<evidence type="ECO:0000313" key="5">
    <source>
        <dbReference type="EMBL" id="KUL20858.1"/>
    </source>
</evidence>
<dbReference type="AlphaFoldDB" id="A0A101J605"/>
<reference evidence="6" key="1">
    <citation type="submission" date="2015-10" db="EMBL/GenBank/DDBJ databases">
        <authorList>
            <person name="Ju K.-S."/>
            <person name="Doroghazi J.R."/>
            <person name="Metcalf W.W."/>
        </authorList>
    </citation>
    <scope>NUCLEOTIDE SEQUENCE [LARGE SCALE GENOMIC DNA]</scope>
    <source>
        <strain evidence="6">NRRL 3151</strain>
    </source>
</reference>
<dbReference type="InterPro" id="IPR051011">
    <property type="entry name" value="Metal_resp_trans_reg"/>
</dbReference>
<evidence type="ECO:0000259" key="4">
    <source>
        <dbReference type="SMART" id="SM00418"/>
    </source>
</evidence>
<proteinExistence type="predicted"/>
<organism evidence="5 6">
    <name type="scientific">Streptomyces regalis</name>
    <dbReference type="NCBI Taxonomy" id="68262"/>
    <lineage>
        <taxon>Bacteria</taxon>
        <taxon>Bacillati</taxon>
        <taxon>Actinomycetota</taxon>
        <taxon>Actinomycetes</taxon>
        <taxon>Kitasatosporales</taxon>
        <taxon>Streptomycetaceae</taxon>
        <taxon>Streptomyces</taxon>
    </lineage>
</organism>
<dbReference type="GO" id="GO:0003677">
    <property type="term" value="F:DNA binding"/>
    <property type="evidence" value="ECO:0007669"/>
    <property type="project" value="UniProtKB-KW"/>
</dbReference>
<dbReference type="Proteomes" id="UP000053923">
    <property type="component" value="Unassembled WGS sequence"/>
</dbReference>
<dbReference type="SUPFAM" id="SSF46785">
    <property type="entry name" value="Winged helix' DNA-binding domain"/>
    <property type="match status" value="1"/>
</dbReference>
<feature type="domain" description="HTH arsR-type" evidence="4">
    <location>
        <begin position="260"/>
        <end position="332"/>
    </location>
</feature>
<dbReference type="InterPro" id="IPR001845">
    <property type="entry name" value="HTH_ArsR_DNA-bd_dom"/>
</dbReference>
<dbReference type="SMART" id="SM00418">
    <property type="entry name" value="HTH_ARSR"/>
    <property type="match status" value="1"/>
</dbReference>
<dbReference type="Pfam" id="PF12840">
    <property type="entry name" value="HTH_20"/>
    <property type="match status" value="1"/>
</dbReference>
<evidence type="ECO:0000256" key="3">
    <source>
        <dbReference type="ARBA" id="ARBA00023163"/>
    </source>
</evidence>
<dbReference type="InterPro" id="IPR036388">
    <property type="entry name" value="WH-like_DNA-bd_sf"/>
</dbReference>
<dbReference type="InterPro" id="IPR011991">
    <property type="entry name" value="ArsR-like_HTH"/>
</dbReference>
<dbReference type="InterPro" id="IPR036390">
    <property type="entry name" value="WH_DNA-bd_sf"/>
</dbReference>
<gene>
    <name evidence="5" type="ORF">ADL12_47315</name>
</gene>
<keyword evidence="1" id="KW-0805">Transcription regulation</keyword>
<dbReference type="PANTHER" id="PTHR43132">
    <property type="entry name" value="ARSENICAL RESISTANCE OPERON REPRESSOR ARSR-RELATED"/>
    <property type="match status" value="1"/>
</dbReference>
<evidence type="ECO:0000256" key="2">
    <source>
        <dbReference type="ARBA" id="ARBA00023125"/>
    </source>
</evidence>
<keyword evidence="2" id="KW-0238">DNA-binding</keyword>
<dbReference type="OrthoDB" id="3460651at2"/>
<dbReference type="PANTHER" id="PTHR43132:SF6">
    <property type="entry name" value="HTH-TYPE TRANSCRIPTIONAL REPRESSOR CZRA"/>
    <property type="match status" value="1"/>
</dbReference>
<dbReference type="Gene3D" id="1.10.10.10">
    <property type="entry name" value="Winged helix-like DNA-binding domain superfamily/Winged helix DNA-binding domain"/>
    <property type="match status" value="1"/>
</dbReference>
<sequence length="333" mass="35365">MIELTVDATGLARSRFAVSPLHEAAATLLPWGLRPGPDADPWVARARRVLRRARLPLLSELALDGGGYVPDFLSPHPSGPSPTVEEELEQVRATPPERVLGELEALRDGRPRNGLAGAELPAAVRQAMARGGGYVARQAADEMRRYWELAFAPHWEAAKAALDAEVDRCAGVLARHGAAGLFNSLHPGVRWDDDGTLRVDSRFTVALPVPLVVVVPSLVAAEPGVAVDPTQGGRRPPMLAYPVRDTAITKSIAPAAPAAEMARLLGHTRAGLLASLAQPASTAQLAARHFLSPATVSYHLGVLHRAGLVARARSGRSVLYRRTPAGTRLAGNH</sequence>
<evidence type="ECO:0000256" key="1">
    <source>
        <dbReference type="ARBA" id="ARBA00023015"/>
    </source>
</evidence>
<accession>A0A101J605</accession>
<keyword evidence="6" id="KW-1185">Reference proteome</keyword>
<protein>
    <recommendedName>
        <fullName evidence="4">HTH arsR-type domain-containing protein</fullName>
    </recommendedName>
</protein>
<name>A0A101J605_9ACTN</name>
<keyword evidence="3" id="KW-0804">Transcription</keyword>
<dbReference type="GO" id="GO:0003700">
    <property type="term" value="F:DNA-binding transcription factor activity"/>
    <property type="evidence" value="ECO:0007669"/>
    <property type="project" value="InterPro"/>
</dbReference>
<dbReference type="CDD" id="cd00090">
    <property type="entry name" value="HTH_ARSR"/>
    <property type="match status" value="1"/>
</dbReference>
<dbReference type="RefSeq" id="WP_062715281.1">
    <property type="nucleotide sequence ID" value="NZ_LLZG01000416.1"/>
</dbReference>
<comment type="caution">
    <text evidence="5">The sequence shown here is derived from an EMBL/GenBank/DDBJ whole genome shotgun (WGS) entry which is preliminary data.</text>
</comment>
<dbReference type="EMBL" id="LLZG01000416">
    <property type="protein sequence ID" value="KUL20858.1"/>
    <property type="molecule type" value="Genomic_DNA"/>
</dbReference>
<evidence type="ECO:0000313" key="6">
    <source>
        <dbReference type="Proteomes" id="UP000053923"/>
    </source>
</evidence>